<dbReference type="InterPro" id="IPR036188">
    <property type="entry name" value="FAD/NAD-bd_sf"/>
</dbReference>
<keyword evidence="4" id="KW-1185">Reference proteome</keyword>
<feature type="region of interest" description="Disordered" evidence="1">
    <location>
        <begin position="418"/>
        <end position="464"/>
    </location>
</feature>
<dbReference type="Pfam" id="PF13454">
    <property type="entry name" value="NAD_binding_9"/>
    <property type="match status" value="1"/>
</dbReference>
<feature type="compositionally biased region" description="Basic and acidic residues" evidence="1">
    <location>
        <begin position="195"/>
        <end position="207"/>
    </location>
</feature>
<sequence length="805" mass="83991">MTNTAVTDDLKDANDEAGGRVSGAADEGRTDAGTQHFDAVIVGGGPRGVATVIRVAARLRADASLPRPVRIAIVDVQEVGPGATWLTSQPAEYLNNTTASATTIYPDESTPLSGPPSPGPTLVEWMEQVARAGSHPAGDWVTAEAGRLRALDFTSRRLQGVYYRDQLDAAAADPAINLTEFTALAVDLEQADLEQAGREQTAPEKTDPGQAGLDQTTPEHTAGTTQAPDTAVVLADGRRLAAPTVVLAQGMVQAKPDAEVRRLTTFARTHGLRYVPPGMPAERDFSALPAGETVLVRGLGANFFDVVGALVAEWGGTFEEVPGDPHGRLRYLPSGREPRLVAGSRRGMPYRSKPVPYSQERPFTPRWATPEWFAELGERAGLDFAAEVWPNIAREIADQYLAALAGWAPEALREDLRPAASETAHVRAGSSTASGADVPQPGAASSGTDAPLAGAAGGNSPEAKVSAPWIPALEACRTGEDVDEVLRTAVTDPRWNWTIADLRRPTRGEQTTPEAWAAFVETLVTDELASMSEASVHPRAAVNRVMSVLRGSAQQLGAVGAVAGSSLVRDLHGWFDSDGLFLASGPPAGRVRQVLALIDAGIVDLLGPETVVTAEANSTEGGPGAGRFRALSRITGRTAESSVLLETRMSKGRVPHTDDPLLQALLTSGRARIHTVDYVQTDYLEAGPAEVSETAETGHNLVDEYAREDPSVVVLGIPASTTQPGSAIGATPHKPSPLLAGADIAAKQIVRRAVRRTVRGPAATAGAEAPEAEAGTPAAGTFAAEAGTSAAEAPAGAETPAESAV</sequence>
<dbReference type="EMBL" id="BAAAPZ010000011">
    <property type="protein sequence ID" value="GAA2101786.1"/>
    <property type="molecule type" value="Genomic_DNA"/>
</dbReference>
<organism evidence="3 4">
    <name type="scientific">Brevibacterium salitolerans</name>
    <dbReference type="NCBI Taxonomy" id="1403566"/>
    <lineage>
        <taxon>Bacteria</taxon>
        <taxon>Bacillati</taxon>
        <taxon>Actinomycetota</taxon>
        <taxon>Actinomycetes</taxon>
        <taxon>Micrococcales</taxon>
        <taxon>Brevibacteriaceae</taxon>
        <taxon>Brevibacterium</taxon>
    </lineage>
</organism>
<feature type="region of interest" description="Disordered" evidence="1">
    <location>
        <begin position="1"/>
        <end position="31"/>
    </location>
</feature>
<proteinExistence type="predicted"/>
<evidence type="ECO:0000313" key="3">
    <source>
        <dbReference type="EMBL" id="GAA2101786.1"/>
    </source>
</evidence>
<dbReference type="InterPro" id="IPR052189">
    <property type="entry name" value="L-asp_N-monooxygenase_NS-form"/>
</dbReference>
<feature type="compositionally biased region" description="Polar residues" evidence="1">
    <location>
        <begin position="213"/>
        <end position="227"/>
    </location>
</feature>
<feature type="compositionally biased region" description="Basic and acidic residues" evidence="1">
    <location>
        <begin position="8"/>
        <end position="18"/>
    </location>
</feature>
<feature type="domain" description="FAD-dependent urate hydroxylase HpyO/Asp monooxygenase CreE-like FAD/NAD(P)-binding" evidence="2">
    <location>
        <begin position="40"/>
        <end position="195"/>
    </location>
</feature>
<accession>A0ABP5IN58</accession>
<dbReference type="InterPro" id="IPR038732">
    <property type="entry name" value="HpyO/CreE_NAD-binding"/>
</dbReference>
<feature type="region of interest" description="Disordered" evidence="1">
    <location>
        <begin position="761"/>
        <end position="805"/>
    </location>
</feature>
<dbReference type="PANTHER" id="PTHR40254:SF1">
    <property type="entry name" value="BLR0577 PROTEIN"/>
    <property type="match status" value="1"/>
</dbReference>
<reference evidence="4" key="1">
    <citation type="journal article" date="2019" name="Int. J. Syst. Evol. Microbiol.">
        <title>The Global Catalogue of Microorganisms (GCM) 10K type strain sequencing project: providing services to taxonomists for standard genome sequencing and annotation.</title>
        <authorList>
            <consortium name="The Broad Institute Genomics Platform"/>
            <consortium name="The Broad Institute Genome Sequencing Center for Infectious Disease"/>
            <person name="Wu L."/>
            <person name="Ma J."/>
        </authorList>
    </citation>
    <scope>NUCLEOTIDE SEQUENCE [LARGE SCALE GENOMIC DNA]</scope>
    <source>
        <strain evidence="4">JCM 15900</strain>
    </source>
</reference>
<evidence type="ECO:0000313" key="4">
    <source>
        <dbReference type="Proteomes" id="UP001500984"/>
    </source>
</evidence>
<dbReference type="SUPFAM" id="SSF51905">
    <property type="entry name" value="FAD/NAD(P)-binding domain"/>
    <property type="match status" value="1"/>
</dbReference>
<dbReference type="PANTHER" id="PTHR40254">
    <property type="entry name" value="BLR0577 PROTEIN"/>
    <property type="match status" value="1"/>
</dbReference>
<evidence type="ECO:0000256" key="1">
    <source>
        <dbReference type="SAM" id="MobiDB-lite"/>
    </source>
</evidence>
<comment type="caution">
    <text evidence="3">The sequence shown here is derived from an EMBL/GenBank/DDBJ whole genome shotgun (WGS) entry which is preliminary data.</text>
</comment>
<evidence type="ECO:0000259" key="2">
    <source>
        <dbReference type="Pfam" id="PF13454"/>
    </source>
</evidence>
<gene>
    <name evidence="3" type="ORF">GCM10009823_24760</name>
</gene>
<feature type="region of interest" description="Disordered" evidence="1">
    <location>
        <begin position="195"/>
        <end position="227"/>
    </location>
</feature>
<dbReference type="Proteomes" id="UP001500984">
    <property type="component" value="Unassembled WGS sequence"/>
</dbReference>
<dbReference type="RefSeq" id="WP_344337567.1">
    <property type="nucleotide sequence ID" value="NZ_BAAAPZ010000011.1"/>
</dbReference>
<name>A0ABP5IN58_9MICO</name>
<protein>
    <submittedName>
        <fullName evidence="3">FAD/NAD(P)-binding protein</fullName>
    </submittedName>
</protein>